<dbReference type="Pfam" id="PF00651">
    <property type="entry name" value="BTB"/>
    <property type="match status" value="1"/>
</dbReference>
<dbReference type="GO" id="GO:0045467">
    <property type="term" value="P:R7 cell development"/>
    <property type="evidence" value="ECO:0007669"/>
    <property type="project" value="UniProtKB-ARBA"/>
</dbReference>
<dbReference type="PANTHER" id="PTHR23110">
    <property type="entry name" value="BTB DOMAIN TRANSCRIPTION FACTOR"/>
    <property type="match status" value="1"/>
</dbReference>
<dbReference type="AlphaFoldDB" id="A0A6A4V4K6"/>
<dbReference type="SUPFAM" id="SSF54695">
    <property type="entry name" value="POZ domain"/>
    <property type="match status" value="1"/>
</dbReference>
<accession>A0A6A4V4K6</accession>
<keyword evidence="9" id="KW-1185">Reference proteome</keyword>
<evidence type="ECO:0000256" key="5">
    <source>
        <dbReference type="ARBA" id="ARBA00037382"/>
    </source>
</evidence>
<dbReference type="PROSITE" id="PS50097">
    <property type="entry name" value="BTB"/>
    <property type="match status" value="1"/>
</dbReference>
<dbReference type="GO" id="GO:0007526">
    <property type="term" value="P:larval somatic muscle development"/>
    <property type="evidence" value="ECO:0007669"/>
    <property type="project" value="UniProtKB-ARBA"/>
</dbReference>
<dbReference type="GO" id="GO:0007464">
    <property type="term" value="P:R3/R4 cell fate commitment"/>
    <property type="evidence" value="ECO:0007669"/>
    <property type="project" value="UniProtKB-ARBA"/>
</dbReference>
<keyword evidence="2" id="KW-0221">Differentiation</keyword>
<dbReference type="SMART" id="SM00225">
    <property type="entry name" value="BTB"/>
    <property type="match status" value="1"/>
</dbReference>
<evidence type="ECO:0000259" key="7">
    <source>
        <dbReference type="PROSITE" id="PS50097"/>
    </source>
</evidence>
<dbReference type="GO" id="GO:0016199">
    <property type="term" value="P:axon midline choice point recognition"/>
    <property type="evidence" value="ECO:0007669"/>
    <property type="project" value="UniProtKB-ARBA"/>
</dbReference>
<dbReference type="GO" id="GO:0048813">
    <property type="term" value="P:dendrite morphogenesis"/>
    <property type="evidence" value="ECO:0007669"/>
    <property type="project" value="UniProtKB-ARBA"/>
</dbReference>
<dbReference type="InterPro" id="IPR000210">
    <property type="entry name" value="BTB/POZ_dom"/>
</dbReference>
<dbReference type="GO" id="GO:0035167">
    <property type="term" value="P:larval lymph gland hemopoiesis"/>
    <property type="evidence" value="ECO:0007669"/>
    <property type="project" value="UniProtKB-ARBA"/>
</dbReference>
<dbReference type="CDD" id="cd18315">
    <property type="entry name" value="BTB_POZ_BAB-like"/>
    <property type="match status" value="1"/>
</dbReference>
<dbReference type="GO" id="GO:0006357">
    <property type="term" value="P:regulation of transcription by RNA polymerase II"/>
    <property type="evidence" value="ECO:0007669"/>
    <property type="project" value="TreeGrafter"/>
</dbReference>
<comment type="function">
    <text evidence="5">Putative transcription factor required for axon growth and guidance in the central and peripheral nervous systems. Repels CNS axons away from the midline by promoting the expression of the midline repellent sli and its receptor robo.</text>
</comment>
<dbReference type="EMBL" id="VIIS01001897">
    <property type="protein sequence ID" value="KAF0291227.1"/>
    <property type="molecule type" value="Genomic_DNA"/>
</dbReference>
<evidence type="ECO:0000256" key="3">
    <source>
        <dbReference type="ARBA" id="ARBA00022902"/>
    </source>
</evidence>
<keyword evidence="3" id="KW-0524">Neurogenesis</keyword>
<sequence>MSASNPGNGRCRGTPAPRQSLVDVTLSCEGQSLKAHKLVLSACSPYFKTLFQDHSEAHPIVILKDVKFAELRSIIQFMYKGEVEVDQSEIESLIGTAEGLMIRGLALGMASALYLSLVLSGVGVCLAAPDFYSAWCPCRRSNQCPVPYGSFFDDIALFGEVPPCKKFDYVRCCSSSNIPEGFDLARRPEYLPRAVAPAENRQQGRLLAVAADTEIDLQSIEKRQDVIDFKAAQEKLKRDIANGIDNPNPPCGCYTAGTCPGRYSTKSTGRDIGCLAGFETCCFLDDPWPNYQVTNLTINAPCSIEEACSRFFGRSPFDIASFGPLEPCYLGAHHQAHDPAAHDHSEDNYDAASYDYLPHHNTTSHNHLPHHNTTSHNHLPHYDPSSYDHPEPEPAPSGGSSNNIIDIITNGAYLPPSYDFGNAAERAEPDDIQFALPF</sequence>
<reference evidence="8 9" key="1">
    <citation type="submission" date="2019-07" db="EMBL/GenBank/DDBJ databases">
        <title>Draft genome assembly of a fouling barnacle, Amphibalanus amphitrite (Darwin, 1854): The first reference genome for Thecostraca.</title>
        <authorList>
            <person name="Kim W."/>
        </authorList>
    </citation>
    <scope>NUCLEOTIDE SEQUENCE [LARGE SCALE GENOMIC DNA]</scope>
    <source>
        <strain evidence="8">SNU_AA5</strain>
        <tissue evidence="8">Soma without cirri and trophi</tissue>
    </source>
</reference>
<feature type="compositionally biased region" description="Polar residues" evidence="6">
    <location>
        <begin position="360"/>
        <end position="377"/>
    </location>
</feature>
<comment type="caution">
    <text evidence="8">The sequence shown here is derived from an EMBL/GenBank/DDBJ whole genome shotgun (WGS) entry which is preliminary data.</text>
</comment>
<evidence type="ECO:0000256" key="6">
    <source>
        <dbReference type="SAM" id="MobiDB-lite"/>
    </source>
</evidence>
<evidence type="ECO:0000256" key="4">
    <source>
        <dbReference type="ARBA" id="ARBA00023242"/>
    </source>
</evidence>
<dbReference type="PANTHER" id="PTHR23110:SF111">
    <property type="entry name" value="LONGITUDINALS LACKING PROTEIN, ISOFORMS F_I_K_T"/>
    <property type="match status" value="1"/>
</dbReference>
<keyword evidence="4" id="KW-0539">Nucleus</keyword>
<evidence type="ECO:0000313" key="9">
    <source>
        <dbReference type="Proteomes" id="UP000440578"/>
    </source>
</evidence>
<dbReference type="Proteomes" id="UP000440578">
    <property type="component" value="Unassembled WGS sequence"/>
</dbReference>
<dbReference type="GO" id="GO:0005634">
    <property type="term" value="C:nucleus"/>
    <property type="evidence" value="ECO:0007669"/>
    <property type="project" value="UniProtKB-ARBA"/>
</dbReference>
<proteinExistence type="predicted"/>
<feature type="region of interest" description="Disordered" evidence="6">
    <location>
        <begin position="339"/>
        <end position="404"/>
    </location>
</feature>
<dbReference type="InterPro" id="IPR051095">
    <property type="entry name" value="Dros_DevTransReg"/>
</dbReference>
<dbReference type="InterPro" id="IPR011333">
    <property type="entry name" value="SKP1/BTB/POZ_sf"/>
</dbReference>
<dbReference type="Gene3D" id="3.30.710.10">
    <property type="entry name" value="Potassium Channel Kv1.1, Chain A"/>
    <property type="match status" value="1"/>
</dbReference>
<evidence type="ECO:0000256" key="1">
    <source>
        <dbReference type="ARBA" id="ARBA00022473"/>
    </source>
</evidence>
<dbReference type="GO" id="GO:0045476">
    <property type="term" value="P:nurse cell apoptotic process"/>
    <property type="evidence" value="ECO:0007669"/>
    <property type="project" value="UniProtKB-ARBA"/>
</dbReference>
<name>A0A6A4V4K6_AMPAM</name>
<keyword evidence="1" id="KW-0217">Developmental protein</keyword>
<evidence type="ECO:0000256" key="2">
    <source>
        <dbReference type="ARBA" id="ARBA00022782"/>
    </source>
</evidence>
<gene>
    <name evidence="8" type="primary">lolal_8</name>
    <name evidence="8" type="ORF">FJT64_001156</name>
</gene>
<organism evidence="8 9">
    <name type="scientific">Amphibalanus amphitrite</name>
    <name type="common">Striped barnacle</name>
    <name type="synonym">Balanus amphitrite</name>
    <dbReference type="NCBI Taxonomy" id="1232801"/>
    <lineage>
        <taxon>Eukaryota</taxon>
        <taxon>Metazoa</taxon>
        <taxon>Ecdysozoa</taxon>
        <taxon>Arthropoda</taxon>
        <taxon>Crustacea</taxon>
        <taxon>Multicrustacea</taxon>
        <taxon>Cirripedia</taxon>
        <taxon>Thoracica</taxon>
        <taxon>Thoracicalcarea</taxon>
        <taxon>Balanomorpha</taxon>
        <taxon>Balanoidea</taxon>
        <taxon>Balanidae</taxon>
        <taxon>Amphibalaninae</taxon>
        <taxon>Amphibalanus</taxon>
    </lineage>
</organism>
<protein>
    <submittedName>
        <fullName evidence="8">Longitudinals lacking protein-like</fullName>
    </submittedName>
</protein>
<evidence type="ECO:0000313" key="8">
    <source>
        <dbReference type="EMBL" id="KAF0291227.1"/>
    </source>
</evidence>
<dbReference type="GO" id="GO:0008406">
    <property type="term" value="P:gonad development"/>
    <property type="evidence" value="ECO:0007669"/>
    <property type="project" value="UniProtKB-ARBA"/>
</dbReference>
<feature type="domain" description="BTB" evidence="7">
    <location>
        <begin position="22"/>
        <end position="87"/>
    </location>
</feature>